<organism evidence="2 3">
    <name type="scientific">Tropicimonas aquimaris</name>
    <dbReference type="NCBI Taxonomy" id="914152"/>
    <lineage>
        <taxon>Bacteria</taxon>
        <taxon>Pseudomonadati</taxon>
        <taxon>Pseudomonadota</taxon>
        <taxon>Alphaproteobacteria</taxon>
        <taxon>Rhodobacterales</taxon>
        <taxon>Roseobacteraceae</taxon>
        <taxon>Tropicimonas</taxon>
    </lineage>
</organism>
<gene>
    <name evidence="2" type="ORF">ACFQ2S_02170</name>
</gene>
<evidence type="ECO:0000259" key="1">
    <source>
        <dbReference type="PROSITE" id="PS51819"/>
    </source>
</evidence>
<dbReference type="Pfam" id="PF00903">
    <property type="entry name" value="Glyoxalase"/>
    <property type="match status" value="1"/>
</dbReference>
<evidence type="ECO:0000313" key="2">
    <source>
        <dbReference type="EMBL" id="MFD0978445.1"/>
    </source>
</evidence>
<comment type="caution">
    <text evidence="2">The sequence shown here is derived from an EMBL/GenBank/DDBJ whole genome shotgun (WGS) entry which is preliminary data.</text>
</comment>
<keyword evidence="3" id="KW-1185">Reference proteome</keyword>
<evidence type="ECO:0000313" key="3">
    <source>
        <dbReference type="Proteomes" id="UP001597108"/>
    </source>
</evidence>
<dbReference type="SUPFAM" id="SSF54593">
    <property type="entry name" value="Glyoxalase/Bleomycin resistance protein/Dihydroxybiphenyl dioxygenase"/>
    <property type="match status" value="1"/>
</dbReference>
<dbReference type="EMBL" id="JBHTJT010000006">
    <property type="protein sequence ID" value="MFD0978445.1"/>
    <property type="molecule type" value="Genomic_DNA"/>
</dbReference>
<dbReference type="Gene3D" id="3.10.180.10">
    <property type="entry name" value="2,3-Dihydroxybiphenyl 1,2-Dioxygenase, domain 1"/>
    <property type="match status" value="1"/>
</dbReference>
<dbReference type="PROSITE" id="PS51819">
    <property type="entry name" value="VOC"/>
    <property type="match status" value="1"/>
</dbReference>
<accession>A0ABW3IKX2</accession>
<protein>
    <submittedName>
        <fullName evidence="2">VOC family protein</fullName>
    </submittedName>
</protein>
<name>A0ABW3IKX2_9RHOB</name>
<dbReference type="InterPro" id="IPR029068">
    <property type="entry name" value="Glyas_Bleomycin-R_OHBP_Dase"/>
</dbReference>
<dbReference type="Proteomes" id="UP001597108">
    <property type="component" value="Unassembled WGS sequence"/>
</dbReference>
<dbReference type="InterPro" id="IPR037523">
    <property type="entry name" value="VOC_core"/>
</dbReference>
<dbReference type="InterPro" id="IPR004360">
    <property type="entry name" value="Glyas_Fos-R_dOase_dom"/>
</dbReference>
<dbReference type="PANTHER" id="PTHR36437:SF2">
    <property type="entry name" value="GLYOXALASE_BLEOMYCIN RESISTANCE PROTEIN_DIOXYGENASE"/>
    <property type="match status" value="1"/>
</dbReference>
<feature type="domain" description="VOC" evidence="1">
    <location>
        <begin position="2"/>
        <end position="125"/>
    </location>
</feature>
<dbReference type="PANTHER" id="PTHR36437">
    <property type="entry name" value="GLYOXALASE/BLEOMYCIN RESISTANCE PROTEIN/DIOXYGENASE"/>
    <property type="match status" value="1"/>
</dbReference>
<sequence length="128" mass="13935">MQFVSAVSLVVPDYDAAIAFYCGVLGWDLLEDIPQGQKRWVTVAPPGGQCRLVLARADSPEQEAAIGNQTGGRVGFFLTTDDFARDHAAMLAAGVTFREPPRHESYGIVAVWEDPFGNAWDLIEPKIA</sequence>
<reference evidence="3" key="1">
    <citation type="journal article" date="2019" name="Int. J. Syst. Evol. Microbiol.">
        <title>The Global Catalogue of Microorganisms (GCM) 10K type strain sequencing project: providing services to taxonomists for standard genome sequencing and annotation.</title>
        <authorList>
            <consortium name="The Broad Institute Genomics Platform"/>
            <consortium name="The Broad Institute Genome Sequencing Center for Infectious Disease"/>
            <person name="Wu L."/>
            <person name="Ma J."/>
        </authorList>
    </citation>
    <scope>NUCLEOTIDE SEQUENCE [LARGE SCALE GENOMIC DNA]</scope>
    <source>
        <strain evidence="3">CCUG 60524</strain>
    </source>
</reference>
<proteinExistence type="predicted"/>
<dbReference type="RefSeq" id="WP_386072328.1">
    <property type="nucleotide sequence ID" value="NZ_JBHTJT010000006.1"/>
</dbReference>